<accession>A0ABS3NPD0</accession>
<sequence length="55" mass="6099">MAQTKWRNLLIDLQLWGVCLVYSSAQRAAYCSADYMSDIVAGIIPIGATVSHLRK</sequence>
<organism evidence="1 2">
    <name type="scientific">Psychrobacter coccoides</name>
    <dbReference type="NCBI Taxonomy" id="2818440"/>
    <lineage>
        <taxon>Bacteria</taxon>
        <taxon>Pseudomonadati</taxon>
        <taxon>Pseudomonadota</taxon>
        <taxon>Gammaproteobacteria</taxon>
        <taxon>Moraxellales</taxon>
        <taxon>Moraxellaceae</taxon>
        <taxon>Psychrobacter</taxon>
    </lineage>
</organism>
<dbReference type="RefSeq" id="WP_207991640.1">
    <property type="nucleotide sequence ID" value="NZ_JAGBKM010000014.1"/>
</dbReference>
<dbReference type="Proteomes" id="UP000664554">
    <property type="component" value="Unassembled WGS sequence"/>
</dbReference>
<reference evidence="1 2" key="1">
    <citation type="submission" date="2021-03" db="EMBL/GenBank/DDBJ databases">
        <authorList>
            <person name="Shang D.-D."/>
            <person name="Du Z.-J."/>
            <person name="Chen G.-J."/>
        </authorList>
    </citation>
    <scope>NUCLEOTIDE SEQUENCE [LARGE SCALE GENOMIC DNA]</scope>
    <source>
        <strain evidence="1 2">F1192</strain>
    </source>
</reference>
<name>A0ABS3NPD0_9GAMM</name>
<dbReference type="EMBL" id="JAGBKM010000014">
    <property type="protein sequence ID" value="MBO1531262.1"/>
    <property type="molecule type" value="Genomic_DNA"/>
</dbReference>
<comment type="caution">
    <text evidence="1">The sequence shown here is derived from an EMBL/GenBank/DDBJ whole genome shotgun (WGS) entry which is preliminary data.</text>
</comment>
<evidence type="ECO:0000313" key="1">
    <source>
        <dbReference type="EMBL" id="MBO1531262.1"/>
    </source>
</evidence>
<gene>
    <name evidence="1" type="ORF">J3492_08550</name>
</gene>
<protein>
    <submittedName>
        <fullName evidence="1">Uncharacterized protein</fullName>
    </submittedName>
</protein>
<keyword evidence="2" id="KW-1185">Reference proteome</keyword>
<proteinExistence type="predicted"/>
<evidence type="ECO:0000313" key="2">
    <source>
        <dbReference type="Proteomes" id="UP000664554"/>
    </source>
</evidence>